<evidence type="ECO:0000313" key="3">
    <source>
        <dbReference type="Proteomes" id="UP000228754"/>
    </source>
</evidence>
<gene>
    <name evidence="2" type="ORF">CEY02_18155</name>
</gene>
<comment type="caution">
    <text evidence="2">The sequence shown here is derived from an EMBL/GenBank/DDBJ whole genome shotgun (WGS) entry which is preliminary data.</text>
</comment>
<accession>A0A2A5INY6</accession>
<dbReference type="EMBL" id="NKHG01000114">
    <property type="protein sequence ID" value="PCK18816.1"/>
    <property type="molecule type" value="Genomic_DNA"/>
</dbReference>
<protein>
    <submittedName>
        <fullName evidence="2">Uncharacterized protein</fullName>
    </submittedName>
</protein>
<name>A0A2A5INY6_BACPU</name>
<evidence type="ECO:0000313" key="2">
    <source>
        <dbReference type="EMBL" id="PCK18816.1"/>
    </source>
</evidence>
<organism evidence="2 3">
    <name type="scientific">Bacillus pumilus</name>
    <name type="common">Bacillus mesentericus</name>
    <dbReference type="NCBI Taxonomy" id="1408"/>
    <lineage>
        <taxon>Bacteria</taxon>
        <taxon>Bacillati</taxon>
        <taxon>Bacillota</taxon>
        <taxon>Bacilli</taxon>
        <taxon>Bacillales</taxon>
        <taxon>Bacillaceae</taxon>
        <taxon>Bacillus</taxon>
    </lineage>
</organism>
<dbReference type="Proteomes" id="UP000228754">
    <property type="component" value="Unassembled WGS sequence"/>
</dbReference>
<reference evidence="2 3" key="1">
    <citation type="submission" date="2017-06" db="EMBL/GenBank/DDBJ databases">
        <title>Draft Genome Sequence of Bacillus sp Strain 36R Isolated from saline sediment at Atanasia, Sonora, Mexico.</title>
        <authorList>
            <person name="Sanchez Diaz R."/>
            <person name="Quiroz Macias M.E."/>
            <person name="Ibarra Gamez J.C."/>
            <person name="Enciso Ibarra J."/>
            <person name="Gomez Gil B."/>
            <person name="Galaviz Silva L."/>
        </authorList>
    </citation>
    <scope>NUCLEOTIDE SEQUENCE [LARGE SCALE GENOMIC DNA]</scope>
    <source>
        <strain evidence="2 3">36R_ATNSAL</strain>
    </source>
</reference>
<sequence>MKLKIMVMALVSVLVLSVVPNASAYENNVKEPESVYKVETDDQTSLDADQQKMIDAVQPYVSVDKDGLLSLNNVPNSLYEKYSLDQLEGHFAQLNNDVKNGKITIEKDLSITPLTLSTSVNYARWTYNWWGYDRKFNNKASKSYQDWLYTAANTGVIVGGLTFWLPPVASISGVSAGYWGLLATRIGAKNKGKGVYVGVTWVAAFRVDTLK</sequence>
<dbReference type="OrthoDB" id="2881617at2"/>
<feature type="signal peptide" evidence="1">
    <location>
        <begin position="1"/>
        <end position="24"/>
    </location>
</feature>
<proteinExistence type="predicted"/>
<feature type="chain" id="PRO_5012856777" evidence="1">
    <location>
        <begin position="25"/>
        <end position="211"/>
    </location>
</feature>
<dbReference type="AlphaFoldDB" id="A0A2A5INY6"/>
<evidence type="ECO:0000256" key="1">
    <source>
        <dbReference type="SAM" id="SignalP"/>
    </source>
</evidence>
<keyword evidence="1" id="KW-0732">Signal</keyword>